<sequence length="62" mass="6625">MLANVGDAKSLVIHPASTTHSQLTTEQRQQAGVPDDLIRLSIGIENADDLIEDLSQALKASK</sequence>
<dbReference type="SUPFAM" id="SSF53383">
    <property type="entry name" value="PLP-dependent transferases"/>
    <property type="match status" value="1"/>
</dbReference>
<feature type="region of interest" description="Disordered" evidence="5">
    <location>
        <begin position="1"/>
        <end position="30"/>
    </location>
</feature>
<dbReference type="InterPro" id="IPR015422">
    <property type="entry name" value="PyrdxlP-dep_Trfase_small"/>
</dbReference>
<comment type="caution">
    <text evidence="6">The sequence shown here is derived from an EMBL/GenBank/DDBJ whole genome shotgun (WGS) entry which is preliminary data.</text>
</comment>
<evidence type="ECO:0000256" key="1">
    <source>
        <dbReference type="ARBA" id="ARBA00001933"/>
    </source>
</evidence>
<comment type="similarity">
    <text evidence="2">Belongs to the trans-sulfuration enzymes family.</text>
</comment>
<keyword evidence="6" id="KW-0456">Lyase</keyword>
<organism evidence="6">
    <name type="scientific">bioreactor metagenome</name>
    <dbReference type="NCBI Taxonomy" id="1076179"/>
    <lineage>
        <taxon>unclassified sequences</taxon>
        <taxon>metagenomes</taxon>
        <taxon>ecological metagenomes</taxon>
    </lineage>
</organism>
<dbReference type="EMBL" id="VSSQ01045264">
    <property type="protein sequence ID" value="MPM99149.1"/>
    <property type="molecule type" value="Genomic_DNA"/>
</dbReference>
<dbReference type="GO" id="GO:0030170">
    <property type="term" value="F:pyridoxal phosphate binding"/>
    <property type="evidence" value="ECO:0007669"/>
    <property type="project" value="InterPro"/>
</dbReference>
<keyword evidence="4" id="KW-0663">Pyridoxal phosphate</keyword>
<dbReference type="EC" id="4.4.1.11" evidence="6"/>
<feature type="compositionally biased region" description="Polar residues" evidence="5">
    <location>
        <begin position="16"/>
        <end position="30"/>
    </location>
</feature>
<dbReference type="GO" id="GO:0003961">
    <property type="term" value="F:O-acetylhomoserine aminocarboxypropyltransferase activity"/>
    <property type="evidence" value="ECO:0007669"/>
    <property type="project" value="TreeGrafter"/>
</dbReference>
<evidence type="ECO:0000256" key="5">
    <source>
        <dbReference type="SAM" id="MobiDB-lite"/>
    </source>
</evidence>
<evidence type="ECO:0000256" key="4">
    <source>
        <dbReference type="ARBA" id="ARBA00022898"/>
    </source>
</evidence>
<reference evidence="6" key="1">
    <citation type="submission" date="2019-08" db="EMBL/GenBank/DDBJ databases">
        <authorList>
            <person name="Kucharzyk K."/>
            <person name="Murdoch R.W."/>
            <person name="Higgins S."/>
            <person name="Loffler F."/>
        </authorList>
    </citation>
    <scope>NUCLEOTIDE SEQUENCE</scope>
</reference>
<dbReference type="GO" id="GO:0019346">
    <property type="term" value="P:transsulfuration"/>
    <property type="evidence" value="ECO:0007669"/>
    <property type="project" value="InterPro"/>
</dbReference>
<accession>A0A645ECU4</accession>
<evidence type="ECO:0000256" key="3">
    <source>
        <dbReference type="ARBA" id="ARBA00022679"/>
    </source>
</evidence>
<protein>
    <submittedName>
        <fullName evidence="6">L-methionine gamma-lyase</fullName>
        <ecNumber evidence="6">4.4.1.11</ecNumber>
    </submittedName>
</protein>
<dbReference type="Gene3D" id="3.90.1150.10">
    <property type="entry name" value="Aspartate Aminotransferase, domain 1"/>
    <property type="match status" value="1"/>
</dbReference>
<comment type="cofactor">
    <cofactor evidence="1">
        <name>pyridoxal 5'-phosphate</name>
        <dbReference type="ChEBI" id="CHEBI:597326"/>
    </cofactor>
</comment>
<dbReference type="GO" id="GO:0071269">
    <property type="term" value="P:L-homocysteine biosynthetic process"/>
    <property type="evidence" value="ECO:0007669"/>
    <property type="project" value="TreeGrafter"/>
</dbReference>
<gene>
    <name evidence="6" type="primary">mdeA_9</name>
    <name evidence="6" type="ORF">SDC9_146340</name>
</gene>
<dbReference type="GO" id="GO:0005737">
    <property type="term" value="C:cytoplasm"/>
    <property type="evidence" value="ECO:0007669"/>
    <property type="project" value="TreeGrafter"/>
</dbReference>
<dbReference type="InterPro" id="IPR000277">
    <property type="entry name" value="Cys/Met-Metab_PyrdxlP-dep_enz"/>
</dbReference>
<name>A0A645ECU4_9ZZZZ</name>
<evidence type="ECO:0000256" key="2">
    <source>
        <dbReference type="ARBA" id="ARBA00009077"/>
    </source>
</evidence>
<dbReference type="GO" id="GO:0006535">
    <property type="term" value="P:cysteine biosynthetic process from serine"/>
    <property type="evidence" value="ECO:0007669"/>
    <property type="project" value="TreeGrafter"/>
</dbReference>
<dbReference type="InterPro" id="IPR015424">
    <property type="entry name" value="PyrdxlP-dep_Trfase"/>
</dbReference>
<evidence type="ECO:0000313" key="6">
    <source>
        <dbReference type="EMBL" id="MPM99149.1"/>
    </source>
</evidence>
<dbReference type="PANTHER" id="PTHR43797:SF2">
    <property type="entry name" value="HOMOCYSTEINE_CYSTEINE SYNTHASE"/>
    <property type="match status" value="1"/>
</dbReference>
<dbReference type="PANTHER" id="PTHR43797">
    <property type="entry name" value="HOMOCYSTEINE/CYSTEINE SYNTHASE"/>
    <property type="match status" value="1"/>
</dbReference>
<dbReference type="Pfam" id="PF01053">
    <property type="entry name" value="Cys_Met_Meta_PP"/>
    <property type="match status" value="1"/>
</dbReference>
<proteinExistence type="inferred from homology"/>
<dbReference type="InterPro" id="IPR006235">
    <property type="entry name" value="OAc-hSer/O-AcSer_sulfhydrylase"/>
</dbReference>
<dbReference type="GO" id="GO:0018826">
    <property type="term" value="F:methionine gamma-lyase activity"/>
    <property type="evidence" value="ECO:0007669"/>
    <property type="project" value="UniProtKB-EC"/>
</dbReference>
<dbReference type="AlphaFoldDB" id="A0A645ECU4"/>
<dbReference type="GO" id="GO:0004124">
    <property type="term" value="F:cysteine synthase activity"/>
    <property type="evidence" value="ECO:0007669"/>
    <property type="project" value="TreeGrafter"/>
</dbReference>
<keyword evidence="3" id="KW-0808">Transferase</keyword>